<accession>A0A0F7VR49</accession>
<keyword evidence="1" id="KW-0614">Plasmid</keyword>
<name>A0A0F7VR49_STRLW</name>
<dbReference type="PATRIC" id="fig|1437453.6.peg.7240"/>
<dbReference type="KEGG" id="sle:sle1_114"/>
<geneLocation type="plasmid" evidence="1 2">
    <name>pSLE1</name>
</geneLocation>
<protein>
    <submittedName>
        <fullName evidence="1">Sle1_114 protein</fullName>
    </submittedName>
</protein>
<evidence type="ECO:0000313" key="2">
    <source>
        <dbReference type="Proteomes" id="UP000035016"/>
    </source>
</evidence>
<sequence length="200" mass="21072">MSPDEFAREFEPEFIPAQSGYIPAAGPYGHPVQPVQPGLTKRGKAALAIGATVIVGGGFLAWQNHAEQAAANEIRAQELAVRQQQIELEKMKELNKANVVQQKTQETLDAERQKQIDACVKTNKDLVGKQLGITYSRVLDDCQARFGTVNDATSAGMQEAASTSDSGDGGISPTVLLAIAAGGSLIVGVAANRGRKTNAA</sequence>
<reference evidence="2" key="1">
    <citation type="submission" date="2015-02" db="EMBL/GenBank/DDBJ databases">
        <authorList>
            <person name="Gomez-Escribano P.J."/>
        </authorList>
    </citation>
    <scope>NUCLEOTIDE SEQUENCE [LARGE SCALE GENOMIC DNA]</scope>
    <source>
        <strain evidence="2">C34 (DSM 42122 / NRRL B-24963)</strain>
        <plasmid evidence="2">pSLE1</plasmid>
    </source>
</reference>
<evidence type="ECO:0000313" key="1">
    <source>
        <dbReference type="EMBL" id="CQR59281.1"/>
    </source>
</evidence>
<proteinExistence type="predicted"/>
<dbReference type="AlphaFoldDB" id="A0A0F7VR49"/>
<dbReference type="RefSeq" id="WP_053042671.1">
    <property type="nucleotide sequence ID" value="NZ_LN831788.1"/>
</dbReference>
<dbReference type="Proteomes" id="UP000035016">
    <property type="component" value="Plasmid pSLE1"/>
</dbReference>
<organism evidence="1 2">
    <name type="scientific">Streptomyces leeuwenhoekii</name>
    <dbReference type="NCBI Taxonomy" id="1437453"/>
    <lineage>
        <taxon>Bacteria</taxon>
        <taxon>Bacillati</taxon>
        <taxon>Actinomycetota</taxon>
        <taxon>Actinomycetes</taxon>
        <taxon>Kitasatosporales</taxon>
        <taxon>Streptomycetaceae</taxon>
        <taxon>Streptomyces</taxon>
    </lineage>
</organism>
<dbReference type="EMBL" id="LN831788">
    <property type="protein sequence ID" value="CQR59281.1"/>
    <property type="molecule type" value="Genomic_DNA"/>
</dbReference>
<gene>
    <name evidence="1" type="ORF">sle1_114</name>
</gene>